<keyword evidence="3" id="KW-1185">Reference proteome</keyword>
<keyword evidence="1" id="KW-0812">Transmembrane</keyword>
<dbReference type="EMBL" id="JAOSHN010000008">
    <property type="protein sequence ID" value="MCU7380075.1"/>
    <property type="molecule type" value="Genomic_DNA"/>
</dbReference>
<keyword evidence="1" id="KW-0472">Membrane</keyword>
<name>A0A9J6QX67_9FIRM</name>
<dbReference type="Pfam" id="PF07963">
    <property type="entry name" value="N_methyl"/>
    <property type="match status" value="1"/>
</dbReference>
<comment type="caution">
    <text evidence="2">The sequence shown here is derived from an EMBL/GenBank/DDBJ whole genome shotgun (WGS) entry which is preliminary data.</text>
</comment>
<keyword evidence="1" id="KW-1133">Transmembrane helix</keyword>
<accession>A0A9J6QX67</accession>
<dbReference type="PROSITE" id="PS00409">
    <property type="entry name" value="PROKAR_NTER_METHYL"/>
    <property type="match status" value="1"/>
</dbReference>
<dbReference type="SUPFAM" id="SSF54523">
    <property type="entry name" value="Pili subunits"/>
    <property type="match status" value="1"/>
</dbReference>
<evidence type="ECO:0000313" key="3">
    <source>
        <dbReference type="Proteomes" id="UP001065549"/>
    </source>
</evidence>
<organism evidence="2 3">
    <name type="scientific">Hominibacterium faecale</name>
    <dbReference type="NCBI Taxonomy" id="2839743"/>
    <lineage>
        <taxon>Bacteria</taxon>
        <taxon>Bacillati</taxon>
        <taxon>Bacillota</taxon>
        <taxon>Clostridia</taxon>
        <taxon>Peptostreptococcales</taxon>
        <taxon>Anaerovoracaceae</taxon>
        <taxon>Hominibacterium</taxon>
    </lineage>
</organism>
<proteinExistence type="predicted"/>
<dbReference type="Gene3D" id="3.30.700.10">
    <property type="entry name" value="Glycoprotein, Type 4 Pilin"/>
    <property type="match status" value="1"/>
</dbReference>
<dbReference type="NCBIfam" id="TIGR02532">
    <property type="entry name" value="IV_pilin_GFxxxE"/>
    <property type="match status" value="1"/>
</dbReference>
<reference evidence="2" key="1">
    <citation type="submission" date="2022-09" db="EMBL/GenBank/DDBJ databases">
        <title>Culturomic study of gut microbiota in children with autism spectrum disorder.</title>
        <authorList>
            <person name="Efimov B.A."/>
            <person name="Chaplin A.V."/>
            <person name="Sokolova S.R."/>
            <person name="Pikina A.P."/>
            <person name="Korzhanova M."/>
            <person name="Belova V."/>
            <person name="Korostin D."/>
        </authorList>
    </citation>
    <scope>NUCLEOTIDE SEQUENCE</scope>
    <source>
        <strain evidence="2">ASD5510</strain>
    </source>
</reference>
<sequence length="158" mass="17438">MNGKIMKNRKWNNKAKGFTLVEVIVVLVILAILAAILVPTMIGWIKKANEKTAIAEARNILIATQTIASEAAGDPSSMIKGSTFIIDDDRQYLRPIKTEILELAELSDKRDMVGVIMLKDYKVDNFTYKTEDVTITYHAQAGGSGQNTYEAGFTVTPN</sequence>
<feature type="transmembrane region" description="Helical" evidence="1">
    <location>
        <begin position="20"/>
        <end position="45"/>
    </location>
</feature>
<dbReference type="RefSeq" id="WP_148396919.1">
    <property type="nucleotide sequence ID" value="NZ_JAOSHN010000008.1"/>
</dbReference>
<protein>
    <submittedName>
        <fullName evidence="2">Prepilin-type N-terminal cleavage/methylation domain-containing protein</fullName>
    </submittedName>
</protein>
<evidence type="ECO:0000313" key="2">
    <source>
        <dbReference type="EMBL" id="MCU7380075.1"/>
    </source>
</evidence>
<dbReference type="InterPro" id="IPR012902">
    <property type="entry name" value="N_methyl_site"/>
</dbReference>
<dbReference type="AlphaFoldDB" id="A0A9J6QX67"/>
<dbReference type="InterPro" id="IPR045584">
    <property type="entry name" value="Pilin-like"/>
</dbReference>
<evidence type="ECO:0000256" key="1">
    <source>
        <dbReference type="SAM" id="Phobius"/>
    </source>
</evidence>
<dbReference type="Proteomes" id="UP001065549">
    <property type="component" value="Unassembled WGS sequence"/>
</dbReference>
<gene>
    <name evidence="2" type="ORF">OBO34_17185</name>
</gene>